<reference evidence="5 6" key="1">
    <citation type="submission" date="2017-06" db="EMBL/GenBank/DDBJ databases">
        <authorList>
            <person name="Kim H.J."/>
            <person name="Triplett B.A."/>
        </authorList>
    </citation>
    <scope>NUCLEOTIDE SEQUENCE [LARGE SCALE GENOMIC DNA]</scope>
    <source>
        <strain evidence="5 6">DSM 14713</strain>
    </source>
</reference>
<dbReference type="Proteomes" id="UP000217289">
    <property type="component" value="Chromosome"/>
</dbReference>
<evidence type="ECO:0000313" key="6">
    <source>
        <dbReference type="Proteomes" id="UP000217289"/>
    </source>
</evidence>
<dbReference type="InterPro" id="IPR011050">
    <property type="entry name" value="Pectin_lyase_fold/virulence"/>
</dbReference>
<dbReference type="SMART" id="SM00710">
    <property type="entry name" value="PbH1"/>
    <property type="match status" value="5"/>
</dbReference>
<dbReference type="AlphaFoldDB" id="A0A250IN36"/>
<accession>A0A250IN36</accession>
<keyword evidence="6" id="KW-1185">Reference proteome</keyword>
<dbReference type="OrthoDB" id="5476529at2"/>
<feature type="domain" description="Alpha-1,3-glucanase catalytic" evidence="4">
    <location>
        <begin position="245"/>
        <end position="648"/>
    </location>
</feature>
<dbReference type="InterPro" id="IPR033801">
    <property type="entry name" value="CBM6-CBM35-CBM36-like_1"/>
</dbReference>
<dbReference type="GO" id="GO:0016787">
    <property type="term" value="F:hydrolase activity"/>
    <property type="evidence" value="ECO:0007669"/>
    <property type="project" value="UniProtKB-KW"/>
</dbReference>
<evidence type="ECO:0000313" key="5">
    <source>
        <dbReference type="EMBL" id="ATB32642.1"/>
    </source>
</evidence>
<feature type="chain" id="PRO_5012603227" evidence="2">
    <location>
        <begin position="17"/>
        <end position="683"/>
    </location>
</feature>
<organism evidence="5 6">
    <name type="scientific">Melittangium boletus DSM 14713</name>
    <dbReference type="NCBI Taxonomy" id="1294270"/>
    <lineage>
        <taxon>Bacteria</taxon>
        <taxon>Pseudomonadati</taxon>
        <taxon>Myxococcota</taxon>
        <taxon>Myxococcia</taxon>
        <taxon>Myxococcales</taxon>
        <taxon>Cystobacterineae</taxon>
        <taxon>Archangiaceae</taxon>
        <taxon>Melittangium</taxon>
    </lineage>
</organism>
<keyword evidence="2" id="KW-0732">Signal</keyword>
<dbReference type="Gene3D" id="2.60.120.260">
    <property type="entry name" value="Galactose-binding domain-like"/>
    <property type="match status" value="1"/>
</dbReference>
<proteinExistence type="predicted"/>
<name>A0A250IN36_9BACT</name>
<protein>
    <submittedName>
        <fullName evidence="5">Glycosyl hydrolase</fullName>
    </submittedName>
</protein>
<dbReference type="PROSITE" id="PS51257">
    <property type="entry name" value="PROKAR_LIPOPROTEIN"/>
    <property type="match status" value="1"/>
</dbReference>
<feature type="signal peptide" evidence="2">
    <location>
        <begin position="1"/>
        <end position="16"/>
    </location>
</feature>
<dbReference type="EMBL" id="CP022163">
    <property type="protein sequence ID" value="ATB32642.1"/>
    <property type="molecule type" value="Genomic_DNA"/>
</dbReference>
<sequence length="683" mass="74746">MIRSSLVSLCACFLLAACGDNPSDKPGDNPSDSPVPRGATVPWDEYEAEAGVSSGGATLEQTTRGPWLEGTLSGEASGRKAVTLHGPTDAVAWTSRVKANSVLVRYSVPDQKEAHLDVYVNDVKVATLTVNSDFAWLYTGPNNTETHNAFPRQQVDELPQNPSTSDVNFGLRLPWNSAHHIYDEAHALLATDGRETIHPGDVVKIISPDASAELPVTIDFMDLELVPEPLSAPAGYVVVSEFTQAGVVRALQEAVDGGKPGIFLPPGDYVMSHVSPALPKVYVPAGLTVQGAGMWYTRFVPPPPQEVGYNYEFGFRLSGDNITFQDFAIFGTWRNRAARYNKDAADLGNWPWDSYDGIGRAFDRYMHNNAVFKRLWIERMIVGGWVEGGNNLLWQDCRFRNTLADGINLCNGTSNSRIVNCTARNTGDDAFAMWSAITWDKAPIGDTPWVHQPEGPNQGNIIERCTAGLIWRAAGFAVYGGHDNVIKDSVVYDTLRYPGITVDNEFAPQHEFSGLTTLQNMTVERCGGRMWWDDDDGAQGDETTRRKWGAVWLFAANPYSPAEPSSPIRFQGIRLKDIDIIDPVYYGVLVQTTQGQRIEDTEFDGVHIVMNQSGEFGMVANDSHKAPPSPFSGKIATTGSITLKNSSITGHRANSGNLFSKDPVSTETFLFKDGGGNIWTGDR</sequence>
<evidence type="ECO:0000259" key="3">
    <source>
        <dbReference type="Pfam" id="PF22815"/>
    </source>
</evidence>
<dbReference type="InterPro" id="IPR006626">
    <property type="entry name" value="PbH1"/>
</dbReference>
<feature type="domain" description="CBM6/CBM35/CBM36-like 1" evidence="3">
    <location>
        <begin position="41"/>
        <end position="226"/>
    </location>
</feature>
<dbReference type="KEGG" id="mbd:MEBOL_006130"/>
<dbReference type="Gene3D" id="2.160.20.10">
    <property type="entry name" value="Single-stranded right-handed beta-helix, Pectin lyase-like"/>
    <property type="match status" value="1"/>
</dbReference>
<dbReference type="InterPro" id="IPR055149">
    <property type="entry name" value="Agl_cat_D2"/>
</dbReference>
<feature type="region of interest" description="Disordered" evidence="1">
    <location>
        <begin position="21"/>
        <end position="40"/>
    </location>
</feature>
<evidence type="ECO:0000256" key="2">
    <source>
        <dbReference type="SAM" id="SignalP"/>
    </source>
</evidence>
<evidence type="ECO:0000259" key="4">
    <source>
        <dbReference type="Pfam" id="PF22816"/>
    </source>
</evidence>
<feature type="compositionally biased region" description="Polar residues" evidence="1">
    <location>
        <begin position="55"/>
        <end position="64"/>
    </location>
</feature>
<feature type="region of interest" description="Disordered" evidence="1">
    <location>
        <begin position="50"/>
        <end position="73"/>
    </location>
</feature>
<dbReference type="Pfam" id="PF22815">
    <property type="entry name" value="CatAgl_D1"/>
    <property type="match status" value="1"/>
</dbReference>
<gene>
    <name evidence="5" type="ORF">MEBOL_006130</name>
</gene>
<keyword evidence="5" id="KW-0378">Hydrolase</keyword>
<dbReference type="SUPFAM" id="SSF51126">
    <property type="entry name" value="Pectin lyase-like"/>
    <property type="match status" value="1"/>
</dbReference>
<dbReference type="Pfam" id="PF22816">
    <property type="entry name" value="CatAgl_D2"/>
    <property type="match status" value="1"/>
</dbReference>
<dbReference type="InterPro" id="IPR012334">
    <property type="entry name" value="Pectin_lyas_fold"/>
</dbReference>
<evidence type="ECO:0000256" key="1">
    <source>
        <dbReference type="SAM" id="MobiDB-lite"/>
    </source>
</evidence>